<reference evidence="1" key="1">
    <citation type="journal article" date="2021" name="Nat. Commun.">
        <title>Genetic determinants of endophytism in the Arabidopsis root mycobiome.</title>
        <authorList>
            <person name="Mesny F."/>
            <person name="Miyauchi S."/>
            <person name="Thiergart T."/>
            <person name="Pickel B."/>
            <person name="Atanasova L."/>
            <person name="Karlsson M."/>
            <person name="Huettel B."/>
            <person name="Barry K.W."/>
            <person name="Haridas S."/>
            <person name="Chen C."/>
            <person name="Bauer D."/>
            <person name="Andreopoulos W."/>
            <person name="Pangilinan J."/>
            <person name="LaButti K."/>
            <person name="Riley R."/>
            <person name="Lipzen A."/>
            <person name="Clum A."/>
            <person name="Drula E."/>
            <person name="Henrissat B."/>
            <person name="Kohler A."/>
            <person name="Grigoriev I.V."/>
            <person name="Martin F.M."/>
            <person name="Hacquard S."/>
        </authorList>
    </citation>
    <scope>NUCLEOTIDE SEQUENCE</scope>
    <source>
        <strain evidence="1">MPI-SDFR-AT-0073</strain>
    </source>
</reference>
<organism evidence="1 2">
    <name type="scientific">Truncatella angustata</name>
    <dbReference type="NCBI Taxonomy" id="152316"/>
    <lineage>
        <taxon>Eukaryota</taxon>
        <taxon>Fungi</taxon>
        <taxon>Dikarya</taxon>
        <taxon>Ascomycota</taxon>
        <taxon>Pezizomycotina</taxon>
        <taxon>Sordariomycetes</taxon>
        <taxon>Xylariomycetidae</taxon>
        <taxon>Amphisphaeriales</taxon>
        <taxon>Sporocadaceae</taxon>
        <taxon>Truncatella</taxon>
    </lineage>
</organism>
<dbReference type="OrthoDB" id="2735536at2759"/>
<name>A0A9P8ZV44_9PEZI</name>
<dbReference type="EMBL" id="JAGPXC010000006">
    <property type="protein sequence ID" value="KAH6652259.1"/>
    <property type="molecule type" value="Genomic_DNA"/>
</dbReference>
<evidence type="ECO:0000313" key="1">
    <source>
        <dbReference type="EMBL" id="KAH6652259.1"/>
    </source>
</evidence>
<dbReference type="InterPro" id="IPR036291">
    <property type="entry name" value="NAD(P)-bd_dom_sf"/>
</dbReference>
<dbReference type="SUPFAM" id="SSF51735">
    <property type="entry name" value="NAD(P)-binding Rossmann-fold domains"/>
    <property type="match status" value="1"/>
</dbReference>
<dbReference type="Proteomes" id="UP000758603">
    <property type="component" value="Unassembled WGS sequence"/>
</dbReference>
<dbReference type="RefSeq" id="XP_045956537.1">
    <property type="nucleotide sequence ID" value="XM_046104977.1"/>
</dbReference>
<dbReference type="AlphaFoldDB" id="A0A9P8ZV44"/>
<comment type="caution">
    <text evidence="1">The sequence shown here is derived from an EMBL/GenBank/DDBJ whole genome shotgun (WGS) entry which is preliminary data.</text>
</comment>
<protein>
    <recommendedName>
        <fullName evidence="3">NAD-dependent epimerase/dehydratase domain-containing protein</fullName>
    </recommendedName>
</protein>
<evidence type="ECO:0008006" key="3">
    <source>
        <dbReference type="Google" id="ProtNLM"/>
    </source>
</evidence>
<gene>
    <name evidence="1" type="ORF">BKA67DRAFT_593794</name>
</gene>
<accession>A0A9P8ZV44</accession>
<evidence type="ECO:0000313" key="2">
    <source>
        <dbReference type="Proteomes" id="UP000758603"/>
    </source>
</evidence>
<dbReference type="GeneID" id="70133868"/>
<proteinExistence type="predicted"/>
<sequence length="190" mass="21021">MTRIVLAGGSGFITTHVLKTLLKGRFCFEASVASEPPSKAVIHIASQFHFNVVTSSFGAMVTSKTFDKKAGWDFVEREKPYFIISTINPPWSLAQLPIWVDVREAALAHVLAAETVDAANKRFFVIAGYFTPREAHHSVLPIESARGGDIPEGDVFKPDNKRSTEILGLKYRSVEKCIVDIIRFINSIGQ</sequence>
<keyword evidence="2" id="KW-1185">Reference proteome</keyword>
<dbReference type="Gene3D" id="3.40.50.720">
    <property type="entry name" value="NAD(P)-binding Rossmann-like Domain"/>
    <property type="match status" value="1"/>
</dbReference>